<dbReference type="EMBL" id="JAQQWK010000014">
    <property type="protein sequence ID" value="KAK8016937.1"/>
    <property type="molecule type" value="Genomic_DNA"/>
</dbReference>
<comment type="caution">
    <text evidence="3">The sequence shown here is derived from an EMBL/GenBank/DDBJ whole genome shotgun (WGS) entry which is preliminary data.</text>
</comment>
<keyword evidence="2" id="KW-1133">Transmembrane helix</keyword>
<feature type="compositionally biased region" description="Low complexity" evidence="1">
    <location>
        <begin position="190"/>
        <end position="199"/>
    </location>
</feature>
<reference evidence="3 4" key="1">
    <citation type="submission" date="2023-01" db="EMBL/GenBank/DDBJ databases">
        <title>Analysis of 21 Apiospora genomes using comparative genomics revels a genus with tremendous synthesis potential of carbohydrate active enzymes and secondary metabolites.</title>
        <authorList>
            <person name="Sorensen T."/>
        </authorList>
    </citation>
    <scope>NUCLEOTIDE SEQUENCE [LARGE SCALE GENOMIC DNA]</scope>
    <source>
        <strain evidence="3 4">CBS 33761</strain>
    </source>
</reference>
<evidence type="ECO:0000256" key="1">
    <source>
        <dbReference type="SAM" id="MobiDB-lite"/>
    </source>
</evidence>
<evidence type="ECO:0000256" key="2">
    <source>
        <dbReference type="SAM" id="Phobius"/>
    </source>
</evidence>
<feature type="transmembrane region" description="Helical" evidence="2">
    <location>
        <begin position="96"/>
        <end position="119"/>
    </location>
</feature>
<protein>
    <submittedName>
        <fullName evidence="3">Uncharacterized protein</fullName>
    </submittedName>
</protein>
<keyword evidence="4" id="KW-1185">Reference proteome</keyword>
<gene>
    <name evidence="3" type="ORF">PG993_015126</name>
</gene>
<keyword evidence="2" id="KW-0472">Membrane</keyword>
<feature type="transmembrane region" description="Helical" evidence="2">
    <location>
        <begin position="12"/>
        <end position="42"/>
    </location>
</feature>
<evidence type="ECO:0000313" key="4">
    <source>
        <dbReference type="Proteomes" id="UP001444661"/>
    </source>
</evidence>
<keyword evidence="2" id="KW-0812">Transmembrane</keyword>
<proteinExistence type="predicted"/>
<organism evidence="3 4">
    <name type="scientific">Apiospora rasikravindrae</name>
    <dbReference type="NCBI Taxonomy" id="990691"/>
    <lineage>
        <taxon>Eukaryota</taxon>
        <taxon>Fungi</taxon>
        <taxon>Dikarya</taxon>
        <taxon>Ascomycota</taxon>
        <taxon>Pezizomycotina</taxon>
        <taxon>Sordariomycetes</taxon>
        <taxon>Xylariomycetidae</taxon>
        <taxon>Amphisphaeriales</taxon>
        <taxon>Apiosporaceae</taxon>
        <taxon>Apiospora</taxon>
    </lineage>
</organism>
<feature type="compositionally biased region" description="Polar residues" evidence="1">
    <location>
        <begin position="180"/>
        <end position="189"/>
    </location>
</feature>
<accession>A0ABR1RPX0</accession>
<feature type="transmembrane region" description="Helical" evidence="2">
    <location>
        <begin position="131"/>
        <end position="152"/>
    </location>
</feature>
<feature type="region of interest" description="Disordered" evidence="1">
    <location>
        <begin position="180"/>
        <end position="233"/>
    </location>
</feature>
<name>A0ABR1RPX0_9PEZI</name>
<sequence length="247" mass="27052">MAFPRFEGLWSKWLLLPCWIIQMGGSIVFGISGALLLIAATYSEQVGTYTVYGYDMQDIIDLVRATGAVVLAFAVMTFLFCLVEIALYATRVLNPAVVLAFACFKALGWAAMIALDIFAAVRGSGFSWPNFILSFALLTTALVQLFVSAKYVHHQRLAARDRGQYEKAGAVEAGSYHPSGNYTQVSTPKQQQQQQFQQQDTEYRSPSPEDLAGGRRDDMSASPLFSDRDHDSVVVGARRAPGASFIG</sequence>
<feature type="transmembrane region" description="Helical" evidence="2">
    <location>
        <begin position="62"/>
        <end position="89"/>
    </location>
</feature>
<evidence type="ECO:0000313" key="3">
    <source>
        <dbReference type="EMBL" id="KAK8016937.1"/>
    </source>
</evidence>
<dbReference type="Proteomes" id="UP001444661">
    <property type="component" value="Unassembled WGS sequence"/>
</dbReference>